<evidence type="ECO:0000259" key="2">
    <source>
        <dbReference type="Pfam" id="PF09990"/>
    </source>
</evidence>
<keyword evidence="1" id="KW-0472">Membrane</keyword>
<evidence type="ECO:0000256" key="1">
    <source>
        <dbReference type="SAM" id="Phobius"/>
    </source>
</evidence>
<keyword evidence="1" id="KW-1133">Transmembrane helix</keyword>
<reference evidence="3 4" key="1">
    <citation type="submission" date="2018-10" db="EMBL/GenBank/DDBJ databases">
        <title>Isolation from cow dung.</title>
        <authorList>
            <person name="Ling L."/>
        </authorList>
    </citation>
    <scope>NUCLEOTIDE SEQUENCE [LARGE SCALE GENOMIC DNA]</scope>
    <source>
        <strain evidence="3 4">NEAU-LL90</strain>
    </source>
</reference>
<name>A0A3M2L1S2_9NOCA</name>
<dbReference type="OrthoDB" id="4948879at2"/>
<dbReference type="Proteomes" id="UP000279275">
    <property type="component" value="Unassembled WGS sequence"/>
</dbReference>
<feature type="transmembrane region" description="Helical" evidence="1">
    <location>
        <begin position="12"/>
        <end position="35"/>
    </location>
</feature>
<dbReference type="InterPro" id="IPR019251">
    <property type="entry name" value="DUF2231_TM"/>
</dbReference>
<accession>A0A3M2L1S2</accession>
<dbReference type="AlphaFoldDB" id="A0A3M2L1S2"/>
<keyword evidence="4" id="KW-1185">Reference proteome</keyword>
<comment type="caution">
    <text evidence="3">The sequence shown here is derived from an EMBL/GenBank/DDBJ whole genome shotgun (WGS) entry which is preliminary data.</text>
</comment>
<keyword evidence="1" id="KW-0812">Transmembrane</keyword>
<evidence type="ECO:0000313" key="4">
    <source>
        <dbReference type="Proteomes" id="UP000279275"/>
    </source>
</evidence>
<feature type="transmembrane region" description="Helical" evidence="1">
    <location>
        <begin position="42"/>
        <end position="68"/>
    </location>
</feature>
<organism evidence="3 4">
    <name type="scientific">Nocardia stercoris</name>
    <dbReference type="NCBI Taxonomy" id="2483361"/>
    <lineage>
        <taxon>Bacteria</taxon>
        <taxon>Bacillati</taxon>
        <taxon>Actinomycetota</taxon>
        <taxon>Actinomycetes</taxon>
        <taxon>Mycobacteriales</taxon>
        <taxon>Nocardiaceae</taxon>
        <taxon>Nocardia</taxon>
    </lineage>
</organism>
<protein>
    <recommendedName>
        <fullName evidence="2">DUF2231 domain-containing protein</fullName>
    </recommendedName>
</protein>
<gene>
    <name evidence="3" type="ORF">EBN03_18405</name>
</gene>
<evidence type="ECO:0000313" key="3">
    <source>
        <dbReference type="EMBL" id="RMI31334.1"/>
    </source>
</evidence>
<feature type="transmembrane region" description="Helical" evidence="1">
    <location>
        <begin position="88"/>
        <end position="107"/>
    </location>
</feature>
<feature type="transmembrane region" description="Helical" evidence="1">
    <location>
        <begin position="119"/>
        <end position="139"/>
    </location>
</feature>
<dbReference type="Pfam" id="PF09990">
    <property type="entry name" value="DUF2231"/>
    <property type="match status" value="1"/>
</dbReference>
<feature type="domain" description="DUF2231" evidence="2">
    <location>
        <begin position="7"/>
        <end position="154"/>
    </location>
</feature>
<dbReference type="EMBL" id="RFFH01000007">
    <property type="protein sequence ID" value="RMI31334.1"/>
    <property type="molecule type" value="Genomic_DNA"/>
</dbReference>
<proteinExistence type="predicted"/>
<sequence>MTTFNTLPAHILLVHLIVVLAPLTAVLAIVCALWPAARKGHLVWLTLILAVLTTVLTPITTHAGEWLYNLRRSVTPILREHADRGDTMIWFSLALLVVAAALAGLNVAERRGKALHRLVPIAVAVLAVVVGVASIVQVYRIGDSGAQSVWGNEISHLQNPQPHN</sequence>
<dbReference type="RefSeq" id="WP_122189283.1">
    <property type="nucleotide sequence ID" value="NZ_RFFH01000007.1"/>
</dbReference>